<comment type="pathway">
    <text evidence="3 8">Glycan biosynthesis; glycogen biosynthesis.</text>
</comment>
<dbReference type="EC" id="2.4.1.21" evidence="8"/>
<feature type="domain" description="Starch synthase catalytic" evidence="10">
    <location>
        <begin position="5"/>
        <end position="243"/>
    </location>
</feature>
<dbReference type="Pfam" id="PF00534">
    <property type="entry name" value="Glycos_transf_1"/>
    <property type="match status" value="1"/>
</dbReference>
<dbReference type="EMBL" id="JARXHW010000001">
    <property type="protein sequence ID" value="MDQ8205885.1"/>
    <property type="molecule type" value="Genomic_DNA"/>
</dbReference>
<dbReference type="NCBIfam" id="TIGR02095">
    <property type="entry name" value="glgA"/>
    <property type="match status" value="1"/>
</dbReference>
<name>A0ABU1AP00_9BACT</name>
<evidence type="ECO:0000256" key="7">
    <source>
        <dbReference type="ARBA" id="ARBA00023056"/>
    </source>
</evidence>
<dbReference type="NCBIfam" id="NF001899">
    <property type="entry name" value="PRK00654.1-2"/>
    <property type="match status" value="1"/>
</dbReference>
<dbReference type="CDD" id="cd03791">
    <property type="entry name" value="GT5_Glycogen_synthase_DULL1-like"/>
    <property type="match status" value="1"/>
</dbReference>
<comment type="similarity">
    <text evidence="4 8">Belongs to the glycosyltransferase 1 family. Bacterial/plant glycogen synthase subfamily.</text>
</comment>
<evidence type="ECO:0000259" key="10">
    <source>
        <dbReference type="Pfam" id="PF08323"/>
    </source>
</evidence>
<dbReference type="PANTHER" id="PTHR45825">
    <property type="entry name" value="GRANULE-BOUND STARCH SYNTHASE 1, CHLOROPLASTIC/AMYLOPLASTIC"/>
    <property type="match status" value="1"/>
</dbReference>
<comment type="function">
    <text evidence="2 8">Synthesizes alpha-1,4-glucan chains using ADP-glucose.</text>
</comment>
<dbReference type="RefSeq" id="WP_308947840.1">
    <property type="nucleotide sequence ID" value="NZ_JARXHW010000001.1"/>
</dbReference>
<gene>
    <name evidence="8 11" type="primary">glgA</name>
    <name evidence="11" type="ORF">QEH52_00035</name>
</gene>
<evidence type="ECO:0000256" key="1">
    <source>
        <dbReference type="ARBA" id="ARBA00001478"/>
    </source>
</evidence>
<evidence type="ECO:0000256" key="6">
    <source>
        <dbReference type="ARBA" id="ARBA00022679"/>
    </source>
</evidence>
<keyword evidence="6 8" id="KW-0808">Transferase</keyword>
<dbReference type="InterPro" id="IPR011835">
    <property type="entry name" value="GS/SS"/>
</dbReference>
<reference evidence="11 12" key="1">
    <citation type="submission" date="2023-04" db="EMBL/GenBank/DDBJ databases">
        <title>A novel bacteria isolated from coastal sediment.</title>
        <authorList>
            <person name="Liu X.-J."/>
            <person name="Du Z.-J."/>
        </authorList>
    </citation>
    <scope>NUCLEOTIDE SEQUENCE [LARGE SCALE GENOMIC DNA]</scope>
    <source>
        <strain evidence="11 12">SDUM461003</strain>
    </source>
</reference>
<dbReference type="Pfam" id="PF08323">
    <property type="entry name" value="Glyco_transf_5"/>
    <property type="match status" value="1"/>
</dbReference>
<evidence type="ECO:0000256" key="5">
    <source>
        <dbReference type="ARBA" id="ARBA00022676"/>
    </source>
</evidence>
<feature type="binding site" evidence="8">
    <location>
        <position position="18"/>
    </location>
    <ligand>
        <name>ADP-alpha-D-glucose</name>
        <dbReference type="ChEBI" id="CHEBI:57498"/>
    </ligand>
</feature>
<comment type="caution">
    <text evidence="11">The sequence shown here is derived from an EMBL/GenBank/DDBJ whole genome shotgun (WGS) entry which is preliminary data.</text>
</comment>
<evidence type="ECO:0000256" key="3">
    <source>
        <dbReference type="ARBA" id="ARBA00004964"/>
    </source>
</evidence>
<accession>A0ABU1AP00</accession>
<evidence type="ECO:0000259" key="9">
    <source>
        <dbReference type="Pfam" id="PF00534"/>
    </source>
</evidence>
<evidence type="ECO:0000256" key="4">
    <source>
        <dbReference type="ARBA" id="ARBA00010281"/>
    </source>
</evidence>
<evidence type="ECO:0000313" key="11">
    <source>
        <dbReference type="EMBL" id="MDQ8205885.1"/>
    </source>
</evidence>
<organism evidence="11 12">
    <name type="scientific">Thalassobacterium maritimum</name>
    <dbReference type="NCBI Taxonomy" id="3041265"/>
    <lineage>
        <taxon>Bacteria</taxon>
        <taxon>Pseudomonadati</taxon>
        <taxon>Verrucomicrobiota</taxon>
        <taxon>Opitutia</taxon>
        <taxon>Puniceicoccales</taxon>
        <taxon>Coraliomargaritaceae</taxon>
        <taxon>Thalassobacterium</taxon>
    </lineage>
</organism>
<evidence type="ECO:0000256" key="2">
    <source>
        <dbReference type="ARBA" id="ARBA00002764"/>
    </source>
</evidence>
<protein>
    <recommendedName>
        <fullName evidence="8">Glycogen synthase</fullName>
        <ecNumber evidence="8">2.4.1.21</ecNumber>
    </recommendedName>
    <alternativeName>
        <fullName evidence="8">Starch [bacterial glycogen] synthase</fullName>
    </alternativeName>
</protein>
<evidence type="ECO:0000256" key="8">
    <source>
        <dbReference type="HAMAP-Rule" id="MF_00484"/>
    </source>
</evidence>
<dbReference type="PANTHER" id="PTHR45825:SF11">
    <property type="entry name" value="ALPHA AMYLASE DOMAIN-CONTAINING PROTEIN"/>
    <property type="match status" value="1"/>
</dbReference>
<dbReference type="Gene3D" id="3.40.50.2000">
    <property type="entry name" value="Glycogen Phosphorylase B"/>
    <property type="match status" value="2"/>
</dbReference>
<dbReference type="GO" id="GO:0009011">
    <property type="term" value="F:alpha-1,4-glucan glucosyltransferase (ADP-glucose donor) activity"/>
    <property type="evidence" value="ECO:0007669"/>
    <property type="project" value="UniProtKB-EC"/>
</dbReference>
<dbReference type="SUPFAM" id="SSF53756">
    <property type="entry name" value="UDP-Glycosyltransferase/glycogen phosphorylase"/>
    <property type="match status" value="1"/>
</dbReference>
<keyword evidence="12" id="KW-1185">Reference proteome</keyword>
<feature type="domain" description="Glycosyl transferase family 1" evidence="9">
    <location>
        <begin position="296"/>
        <end position="441"/>
    </location>
</feature>
<proteinExistence type="inferred from homology"/>
<keyword evidence="7 8" id="KW-0320">Glycogen biosynthesis</keyword>
<dbReference type="InterPro" id="IPR001296">
    <property type="entry name" value="Glyco_trans_1"/>
</dbReference>
<keyword evidence="5 8" id="KW-0328">Glycosyltransferase</keyword>
<dbReference type="HAMAP" id="MF_00484">
    <property type="entry name" value="Glycogen_synth"/>
    <property type="match status" value="1"/>
</dbReference>
<dbReference type="InterPro" id="IPR013534">
    <property type="entry name" value="Starch_synth_cat_dom"/>
</dbReference>
<evidence type="ECO:0000313" key="12">
    <source>
        <dbReference type="Proteomes" id="UP001225316"/>
    </source>
</evidence>
<sequence>MERQRILMLAPEVAPFKKVGGLADVVAALSKSLAARGHDVRILMPRYAEMEHFDGAQALERPLIVRLGGHEAYGRIWQHTLPGSELPCYFIEHNQYFGGPAVYVGPSGNEDDNGQRFAFLSRAAIDFCEQMDWIPDVVHCHDWPCALTPVYMNTTEAERPMGRAASVFTIHNLQHHGWFHRSLLQFSGLPNSVFRSDGLESMGELNMLKGGLYHATKITTVSPTYAREVQTPDGGCGLNALLRFRSSDLIGVLNGVDLDEWNPTTDPHLPAHFSASDMAGKAAVKAALQVAYGLEVNPDKPLFTVVSRLVGQKGLDLLAACCDRLMADMQIQIAVLGTGEPDLEHSFDQLTQRHPGRFGSYIGFNNQLAHLTIAGADCFIMPSRFEPCGLGQLYAMRYGTVPVVRATGGLIDTVEPFDEEQGTGTGFVFNQATADALYYAIGWACATYYDRPDAFRQLQQNGMAGDYSWDASAAKYESIYDWAVSARQAAFV</sequence>
<dbReference type="Proteomes" id="UP001225316">
    <property type="component" value="Unassembled WGS sequence"/>
</dbReference>
<comment type="catalytic activity">
    <reaction evidence="1 8">
        <text>[(1-&gt;4)-alpha-D-glucosyl](n) + ADP-alpha-D-glucose = [(1-&gt;4)-alpha-D-glucosyl](n+1) + ADP + H(+)</text>
        <dbReference type="Rhea" id="RHEA:18189"/>
        <dbReference type="Rhea" id="RHEA-COMP:9584"/>
        <dbReference type="Rhea" id="RHEA-COMP:9587"/>
        <dbReference type="ChEBI" id="CHEBI:15378"/>
        <dbReference type="ChEBI" id="CHEBI:15444"/>
        <dbReference type="ChEBI" id="CHEBI:57498"/>
        <dbReference type="ChEBI" id="CHEBI:456216"/>
        <dbReference type="EC" id="2.4.1.21"/>
    </reaction>
</comment>